<organism evidence="5 6">
    <name type="scientific">Granulosicoccus antarcticus IMCC3135</name>
    <dbReference type="NCBI Taxonomy" id="1192854"/>
    <lineage>
        <taxon>Bacteria</taxon>
        <taxon>Pseudomonadati</taxon>
        <taxon>Pseudomonadota</taxon>
        <taxon>Gammaproteobacteria</taxon>
        <taxon>Chromatiales</taxon>
        <taxon>Granulosicoccaceae</taxon>
        <taxon>Granulosicoccus</taxon>
    </lineage>
</organism>
<keyword evidence="6" id="KW-1185">Reference proteome</keyword>
<evidence type="ECO:0000259" key="4">
    <source>
        <dbReference type="PROSITE" id="PS51857"/>
    </source>
</evidence>
<dbReference type="Pfam" id="PF00313">
    <property type="entry name" value="CSD"/>
    <property type="match status" value="1"/>
</dbReference>
<dbReference type="InterPro" id="IPR019844">
    <property type="entry name" value="CSD_CS"/>
</dbReference>
<reference evidence="5 6" key="1">
    <citation type="submission" date="2016-12" db="EMBL/GenBank/DDBJ databases">
        <authorList>
            <person name="Song W.-J."/>
            <person name="Kurnit D.M."/>
        </authorList>
    </citation>
    <scope>NUCLEOTIDE SEQUENCE [LARGE SCALE GENOMIC DNA]</scope>
    <source>
        <strain evidence="5 6">IMCC3135</strain>
    </source>
</reference>
<dbReference type="PROSITE" id="PS00352">
    <property type="entry name" value="CSD_1"/>
    <property type="match status" value="1"/>
</dbReference>
<evidence type="ECO:0000256" key="2">
    <source>
        <dbReference type="ARBA" id="ARBA00022490"/>
    </source>
</evidence>
<evidence type="ECO:0000256" key="1">
    <source>
        <dbReference type="ARBA" id="ARBA00004496"/>
    </source>
</evidence>
<dbReference type="KEGG" id="gai:IMCC3135_33220"/>
<dbReference type="GO" id="GO:0005829">
    <property type="term" value="C:cytosol"/>
    <property type="evidence" value="ECO:0007669"/>
    <property type="project" value="UniProtKB-ARBA"/>
</dbReference>
<dbReference type="CDD" id="cd04458">
    <property type="entry name" value="CSP_CDS"/>
    <property type="match status" value="1"/>
</dbReference>
<evidence type="ECO:0000256" key="3">
    <source>
        <dbReference type="RuleBase" id="RU000408"/>
    </source>
</evidence>
<dbReference type="RefSeq" id="WP_088921434.1">
    <property type="nucleotide sequence ID" value="NZ_CP018632.1"/>
</dbReference>
<accession>A0A2Z2P2W6</accession>
<dbReference type="GO" id="GO:0003676">
    <property type="term" value="F:nucleic acid binding"/>
    <property type="evidence" value="ECO:0007669"/>
    <property type="project" value="InterPro"/>
</dbReference>
<dbReference type="EMBL" id="CP018632">
    <property type="protein sequence ID" value="ASJ76688.1"/>
    <property type="molecule type" value="Genomic_DNA"/>
</dbReference>
<comment type="subcellular location">
    <subcellularLocation>
        <location evidence="1 3">Cytoplasm</location>
    </subcellularLocation>
</comment>
<dbReference type="InterPro" id="IPR050181">
    <property type="entry name" value="Cold_shock_domain"/>
</dbReference>
<dbReference type="Proteomes" id="UP000250079">
    <property type="component" value="Chromosome"/>
</dbReference>
<dbReference type="InterPro" id="IPR002059">
    <property type="entry name" value="CSP_DNA-bd"/>
</dbReference>
<dbReference type="AlphaFoldDB" id="A0A2Z2P2W6"/>
<evidence type="ECO:0000313" key="6">
    <source>
        <dbReference type="Proteomes" id="UP000250079"/>
    </source>
</evidence>
<dbReference type="InterPro" id="IPR011129">
    <property type="entry name" value="CSD"/>
</dbReference>
<protein>
    <submittedName>
        <fullName evidence="5">Cold shock protein CapB</fullName>
    </submittedName>
</protein>
<dbReference type="PRINTS" id="PR00050">
    <property type="entry name" value="COLDSHOCK"/>
</dbReference>
<sequence>MSERQTGTVKWFDNAKGYGFIIGPSGEDIFVHYRVIEGEGYRSLSEGQLVAFVASEGEKGWQASEVAPAETA</sequence>
<dbReference type="PANTHER" id="PTHR11544">
    <property type="entry name" value="COLD SHOCK DOMAIN CONTAINING PROTEINS"/>
    <property type="match status" value="1"/>
</dbReference>
<proteinExistence type="predicted"/>
<keyword evidence="2" id="KW-0963">Cytoplasm</keyword>
<dbReference type="InterPro" id="IPR012156">
    <property type="entry name" value="Cold_shock_CspA"/>
</dbReference>
<dbReference type="OrthoDB" id="9810590at2"/>
<dbReference type="InterPro" id="IPR012340">
    <property type="entry name" value="NA-bd_OB-fold"/>
</dbReference>
<dbReference type="Gene3D" id="2.40.50.140">
    <property type="entry name" value="Nucleic acid-binding proteins"/>
    <property type="match status" value="1"/>
</dbReference>
<feature type="domain" description="CSD" evidence="4">
    <location>
        <begin position="4"/>
        <end position="68"/>
    </location>
</feature>
<gene>
    <name evidence="5" type="primary">capB</name>
    <name evidence="5" type="ORF">IMCC3135_33220</name>
</gene>
<dbReference type="PROSITE" id="PS51857">
    <property type="entry name" value="CSD_2"/>
    <property type="match status" value="1"/>
</dbReference>
<dbReference type="SUPFAM" id="SSF50249">
    <property type="entry name" value="Nucleic acid-binding proteins"/>
    <property type="match status" value="1"/>
</dbReference>
<dbReference type="SMART" id="SM00357">
    <property type="entry name" value="CSP"/>
    <property type="match status" value="1"/>
</dbReference>
<name>A0A2Z2P2W6_9GAMM</name>
<dbReference type="PIRSF" id="PIRSF002599">
    <property type="entry name" value="Cold_shock_A"/>
    <property type="match status" value="1"/>
</dbReference>
<evidence type="ECO:0000313" key="5">
    <source>
        <dbReference type="EMBL" id="ASJ76688.1"/>
    </source>
</evidence>